<feature type="compositionally biased region" description="Basic and acidic residues" evidence="1">
    <location>
        <begin position="30"/>
        <end position="39"/>
    </location>
</feature>
<reference evidence="2" key="1">
    <citation type="submission" date="2021-01" db="EMBL/GenBank/DDBJ databases">
        <title>Adiantum capillus-veneris genome.</title>
        <authorList>
            <person name="Fang Y."/>
            <person name="Liao Q."/>
        </authorList>
    </citation>
    <scope>NUCLEOTIDE SEQUENCE</scope>
    <source>
        <strain evidence="2">H3</strain>
        <tissue evidence="2">Leaf</tissue>
    </source>
</reference>
<evidence type="ECO:0000313" key="2">
    <source>
        <dbReference type="EMBL" id="KAI5077481.1"/>
    </source>
</evidence>
<dbReference type="EMBL" id="JABFUD020000007">
    <property type="protein sequence ID" value="KAI5077481.1"/>
    <property type="molecule type" value="Genomic_DNA"/>
</dbReference>
<feature type="compositionally biased region" description="Basic and acidic residues" evidence="1">
    <location>
        <begin position="85"/>
        <end position="100"/>
    </location>
</feature>
<dbReference type="Proteomes" id="UP000886520">
    <property type="component" value="Chromosome 7"/>
</dbReference>
<feature type="compositionally biased region" description="Polar residues" evidence="1">
    <location>
        <begin position="251"/>
        <end position="260"/>
    </location>
</feature>
<keyword evidence="3" id="KW-1185">Reference proteome</keyword>
<feature type="compositionally biased region" description="Basic residues" evidence="1">
    <location>
        <begin position="365"/>
        <end position="383"/>
    </location>
</feature>
<comment type="caution">
    <text evidence="2">The sequence shown here is derived from an EMBL/GenBank/DDBJ whole genome shotgun (WGS) entry which is preliminary data.</text>
</comment>
<sequence>MWRTEFGDTFEKIEDALEQLTGQTYPMKEGVSETVRDGDPGSQLEDGSTPSIAPGEHTPHTDAIVEGQSRRAASSKSPADAEDQTMDHRSDVDMSSRDTEQGSVLKGVEPILERICQQVGGDTNDNQMTVPVEGKDVEMTGDKTEEGDGGLLAGNLTQADELPEEMDIQEDDLIKTVIEAFEVRHLVETRPIPVLVKGKEVDLVQLSFQVRACGGYDQGVENRRLVANQAVQSSPNALKRENEDSVKPESVKSQSKSRGVTSAKKKSLEDGSTIDNSSIDHSAASFAEGSESFAAFLDWVKRLALNPGDPRKGQGVRVSRWSEAWVGKCETLARRVREVLWKNHEHPLHDFSPPESQDQESEGKKRGRGRIKGSGKKARRLSN</sequence>
<dbReference type="AlphaFoldDB" id="A0A9D4V114"/>
<evidence type="ECO:0000256" key="1">
    <source>
        <dbReference type="SAM" id="MobiDB-lite"/>
    </source>
</evidence>
<feature type="region of interest" description="Disordered" evidence="1">
    <location>
        <begin position="20"/>
        <end position="104"/>
    </location>
</feature>
<feature type="region of interest" description="Disordered" evidence="1">
    <location>
        <begin position="231"/>
        <end position="278"/>
    </location>
</feature>
<feature type="region of interest" description="Disordered" evidence="1">
    <location>
        <begin position="345"/>
        <end position="383"/>
    </location>
</feature>
<proteinExistence type="predicted"/>
<organism evidence="2 3">
    <name type="scientific">Adiantum capillus-veneris</name>
    <name type="common">Maidenhair fern</name>
    <dbReference type="NCBI Taxonomy" id="13818"/>
    <lineage>
        <taxon>Eukaryota</taxon>
        <taxon>Viridiplantae</taxon>
        <taxon>Streptophyta</taxon>
        <taxon>Embryophyta</taxon>
        <taxon>Tracheophyta</taxon>
        <taxon>Polypodiopsida</taxon>
        <taxon>Polypodiidae</taxon>
        <taxon>Polypodiales</taxon>
        <taxon>Pteridineae</taxon>
        <taxon>Pteridaceae</taxon>
        <taxon>Vittarioideae</taxon>
        <taxon>Adiantum</taxon>
    </lineage>
</organism>
<name>A0A9D4V114_ADICA</name>
<evidence type="ECO:0000313" key="3">
    <source>
        <dbReference type="Proteomes" id="UP000886520"/>
    </source>
</evidence>
<dbReference type="OrthoDB" id="1938591at2759"/>
<feature type="compositionally biased region" description="Basic and acidic residues" evidence="1">
    <location>
        <begin position="238"/>
        <end position="250"/>
    </location>
</feature>
<gene>
    <name evidence="2" type="ORF">GOP47_0007305</name>
</gene>
<accession>A0A9D4V114</accession>
<protein>
    <submittedName>
        <fullName evidence="2">Uncharacterized protein</fullName>
    </submittedName>
</protein>